<dbReference type="GeneID" id="84230974"/>
<reference evidence="1" key="1">
    <citation type="submission" date="2023-08" db="EMBL/GenBank/DDBJ databases">
        <title>Methanolobus mangrovi sp. nov. and Methanolobus sediminis sp. nov, two novel methylotrophic methanogens isolated from mangrove sediments in China.</title>
        <authorList>
            <person name="Zhou J."/>
        </authorList>
    </citation>
    <scope>NUCLEOTIDE SEQUENCE</scope>
    <source>
        <strain evidence="1">FTZ2</strain>
    </source>
</reference>
<name>A0AA51YGL0_9EURY</name>
<dbReference type="AlphaFoldDB" id="A0AA51YGL0"/>
<dbReference type="KEGG" id="mmav:RE476_12495"/>
<dbReference type="Proteomes" id="UP001183006">
    <property type="component" value="Chromosome"/>
</dbReference>
<gene>
    <name evidence="1" type="ORF">RE476_12495</name>
</gene>
<dbReference type="Pfam" id="PF08735">
    <property type="entry name" value="DUF1786"/>
    <property type="match status" value="1"/>
</dbReference>
<dbReference type="RefSeq" id="WP_309307966.1">
    <property type="nucleotide sequence ID" value="NZ_CP133594.1"/>
</dbReference>
<dbReference type="PIRSF" id="PIRSF029129">
    <property type="entry name" value="DUF1786_pyruvate_format-lyase"/>
    <property type="match status" value="1"/>
</dbReference>
<evidence type="ECO:0000313" key="1">
    <source>
        <dbReference type="EMBL" id="WMW22171.1"/>
    </source>
</evidence>
<dbReference type="EMBL" id="CP133594">
    <property type="protein sequence ID" value="WMW22171.1"/>
    <property type="molecule type" value="Genomic_DNA"/>
</dbReference>
<evidence type="ECO:0000313" key="2">
    <source>
        <dbReference type="Proteomes" id="UP001183006"/>
    </source>
</evidence>
<protein>
    <submittedName>
        <fullName evidence="1">DUF1786 family protein</fullName>
    </submittedName>
</protein>
<organism evidence="1 2">
    <name type="scientific">Methanolobus mangrovi</name>
    <dbReference type="NCBI Taxonomy" id="3072977"/>
    <lineage>
        <taxon>Archaea</taxon>
        <taxon>Methanobacteriati</taxon>
        <taxon>Methanobacteriota</taxon>
        <taxon>Stenosarchaea group</taxon>
        <taxon>Methanomicrobia</taxon>
        <taxon>Methanosarcinales</taxon>
        <taxon>Methanosarcinaceae</taxon>
        <taxon>Methanolobus</taxon>
    </lineage>
</organism>
<proteinExistence type="predicted"/>
<sequence length="354" mass="38570">MKILAIDVGTGTQDILLYDAEREVENSLVMVMPSPTVIIADRIKRATKEGLDILLKGDVMGGGPSVRAIKAHIEMGYKVYATENAALTIKDDLERVRSMGINIVEDGKDIPSGLEYITLKDIDLDAIEAALRSFGVGMPDKIAVAVQDHGNSPDISNRICRFQIFEKLIDEGGDFSKFAYEGNALPGEFTRMASVSRTTGKMDTIIMDTGPAAIFGALLDPRAIQPAIVVNIGNGHTLAAIVDNDRIVALFEHHTSALDGIKLQGYINEFACGKLGFDDIFNDGGHGCYIKESHGPDAIMSVMITGPRRNILQNLKPEDRDIAIWEKLHFAAPFGNMMLSGCYGLLMPQLKQYV</sequence>
<dbReference type="InterPro" id="IPR043129">
    <property type="entry name" value="ATPase_NBD"/>
</dbReference>
<dbReference type="InterPro" id="IPR014846">
    <property type="entry name" value="DUF1786_pyruvate_format-lyase"/>
</dbReference>
<accession>A0AA51YGL0</accession>
<keyword evidence="2" id="KW-1185">Reference proteome</keyword>
<dbReference type="SUPFAM" id="SSF53067">
    <property type="entry name" value="Actin-like ATPase domain"/>
    <property type="match status" value="1"/>
</dbReference>